<dbReference type="PROSITE" id="PS51032">
    <property type="entry name" value="AP2_ERF"/>
    <property type="match status" value="1"/>
</dbReference>
<evidence type="ECO:0000256" key="5">
    <source>
        <dbReference type="ARBA" id="ARBA00023242"/>
    </source>
</evidence>
<dbReference type="Pfam" id="PF00847">
    <property type="entry name" value="AP2"/>
    <property type="match status" value="1"/>
</dbReference>
<feature type="domain" description="AP2/ERF" evidence="8">
    <location>
        <begin position="149"/>
        <end position="207"/>
    </location>
</feature>
<comment type="subcellular location">
    <subcellularLocation>
        <location evidence="1">Nucleus</location>
    </subcellularLocation>
</comment>
<dbReference type="Gene3D" id="3.30.730.10">
    <property type="entry name" value="AP2/ERF domain"/>
    <property type="match status" value="1"/>
</dbReference>
<dbReference type="InterPro" id="IPR001471">
    <property type="entry name" value="AP2/ERF_dom"/>
</dbReference>
<dbReference type="InterPro" id="IPR044808">
    <property type="entry name" value="ERF_plant"/>
</dbReference>
<dbReference type="SMART" id="SM00380">
    <property type="entry name" value="AP2"/>
    <property type="match status" value="1"/>
</dbReference>
<dbReference type="GO" id="GO:0003700">
    <property type="term" value="F:DNA-binding transcription factor activity"/>
    <property type="evidence" value="ECO:0007669"/>
    <property type="project" value="InterPro"/>
</dbReference>
<keyword evidence="5" id="KW-0539">Nucleus</keyword>
<dbReference type="OrthoDB" id="1647183at2759"/>
<dbReference type="FunCoup" id="A0A059DKG3">
    <property type="interactions" value="536"/>
</dbReference>
<comment type="similarity">
    <text evidence="6">Belongs to the AP2/ERF transcription factor family. ERF subfamily.</text>
</comment>
<evidence type="ECO:0000313" key="9">
    <source>
        <dbReference type="EMBL" id="KCW90884.1"/>
    </source>
</evidence>
<dbReference type="GO" id="GO:0005634">
    <property type="term" value="C:nucleus"/>
    <property type="evidence" value="ECO:0007669"/>
    <property type="project" value="UniProtKB-SubCell"/>
</dbReference>
<keyword evidence="3" id="KW-0238">DNA-binding</keyword>
<keyword evidence="4" id="KW-0804">Transcription</keyword>
<dbReference type="AlphaFoldDB" id="A0A059DKG3"/>
<keyword evidence="2" id="KW-0805">Transcription regulation</keyword>
<evidence type="ECO:0000256" key="2">
    <source>
        <dbReference type="ARBA" id="ARBA00023015"/>
    </source>
</evidence>
<dbReference type="eggNOG" id="ENOG502QRIC">
    <property type="taxonomic scope" value="Eukaryota"/>
</dbReference>
<protein>
    <recommendedName>
        <fullName evidence="8">AP2/ERF domain-containing protein</fullName>
    </recommendedName>
</protein>
<dbReference type="InterPro" id="IPR036955">
    <property type="entry name" value="AP2/ERF_dom_sf"/>
</dbReference>
<evidence type="ECO:0000259" key="8">
    <source>
        <dbReference type="PROSITE" id="PS51032"/>
    </source>
</evidence>
<dbReference type="KEGG" id="egr:104415706"/>
<organism evidence="9">
    <name type="scientific">Eucalyptus grandis</name>
    <name type="common">Flooded gum</name>
    <dbReference type="NCBI Taxonomy" id="71139"/>
    <lineage>
        <taxon>Eukaryota</taxon>
        <taxon>Viridiplantae</taxon>
        <taxon>Streptophyta</taxon>
        <taxon>Embryophyta</taxon>
        <taxon>Tracheophyta</taxon>
        <taxon>Spermatophyta</taxon>
        <taxon>Magnoliopsida</taxon>
        <taxon>eudicotyledons</taxon>
        <taxon>Gunneridae</taxon>
        <taxon>Pentapetalae</taxon>
        <taxon>rosids</taxon>
        <taxon>malvids</taxon>
        <taxon>Myrtales</taxon>
        <taxon>Myrtaceae</taxon>
        <taxon>Myrtoideae</taxon>
        <taxon>Eucalypteae</taxon>
        <taxon>Eucalyptus</taxon>
    </lineage>
</organism>
<feature type="compositionally biased region" description="Low complexity" evidence="7">
    <location>
        <begin position="234"/>
        <end position="252"/>
    </location>
</feature>
<dbReference type="GO" id="GO:0009873">
    <property type="term" value="P:ethylene-activated signaling pathway"/>
    <property type="evidence" value="ECO:0007669"/>
    <property type="project" value="InterPro"/>
</dbReference>
<evidence type="ECO:0000256" key="4">
    <source>
        <dbReference type="ARBA" id="ARBA00023163"/>
    </source>
</evidence>
<dbReference type="InParanoid" id="A0A059DKG3"/>
<evidence type="ECO:0000256" key="3">
    <source>
        <dbReference type="ARBA" id="ARBA00023125"/>
    </source>
</evidence>
<reference evidence="9" key="1">
    <citation type="submission" date="2013-07" db="EMBL/GenBank/DDBJ databases">
        <title>The genome of Eucalyptus grandis.</title>
        <authorList>
            <person name="Schmutz J."/>
            <person name="Hayes R."/>
            <person name="Myburg A."/>
            <person name="Tuskan G."/>
            <person name="Grattapaglia D."/>
            <person name="Rokhsar D.S."/>
        </authorList>
    </citation>
    <scope>NUCLEOTIDE SEQUENCE</scope>
    <source>
        <tissue evidence="9">Leaf extractions</tissue>
    </source>
</reference>
<dbReference type="PANTHER" id="PTHR31190:SF476">
    <property type="entry name" value="ETHYLENE-RESPONSIVE TRANSCRIPTION FACTOR 1"/>
    <property type="match status" value="1"/>
</dbReference>
<evidence type="ECO:0000256" key="1">
    <source>
        <dbReference type="ARBA" id="ARBA00004123"/>
    </source>
</evidence>
<dbReference type="CDD" id="cd00018">
    <property type="entry name" value="AP2"/>
    <property type="match status" value="1"/>
</dbReference>
<accession>A0A059DKG3</accession>
<gene>
    <name evidence="9" type="ORF">EUGRSUZ_A02924</name>
</gene>
<dbReference type="EMBL" id="KK198753">
    <property type="protein sequence ID" value="KCW90884.1"/>
    <property type="molecule type" value="Genomic_DNA"/>
</dbReference>
<dbReference type="Gramene" id="KCW90884">
    <property type="protein sequence ID" value="KCW90884"/>
    <property type="gene ID" value="EUGRSUZ_A02924"/>
</dbReference>
<evidence type="ECO:0000256" key="7">
    <source>
        <dbReference type="SAM" id="MobiDB-lite"/>
    </source>
</evidence>
<dbReference type="SUPFAM" id="SSF54171">
    <property type="entry name" value="DNA-binding domain"/>
    <property type="match status" value="1"/>
</dbReference>
<dbReference type="OMA" id="YQMGLMP"/>
<dbReference type="STRING" id="71139.A0A059DKG3"/>
<dbReference type="PANTHER" id="PTHR31190">
    <property type="entry name" value="DNA-BINDING DOMAIN"/>
    <property type="match status" value="1"/>
</dbReference>
<evidence type="ECO:0000256" key="6">
    <source>
        <dbReference type="ARBA" id="ARBA00024343"/>
    </source>
</evidence>
<feature type="region of interest" description="Disordered" evidence="7">
    <location>
        <begin position="222"/>
        <end position="257"/>
    </location>
</feature>
<proteinExistence type="inferred from homology"/>
<name>A0A059DKG3_EUCGR</name>
<dbReference type="GO" id="GO:0003677">
    <property type="term" value="F:DNA binding"/>
    <property type="evidence" value="ECO:0007669"/>
    <property type="project" value="UniProtKB-KW"/>
</dbReference>
<sequence length="281" mass="30715">MSQSTMLVAEETIFSPPPLYNQRNHPHDGASGLNPFLTQEHWGDLPLQLNDSDDMLIYNSLHDALHSGWSPFDSDITAVHPQPQPHPLLPAASVPTSFASDDALSLHNAFASYNYPIEVAGGVVNSERRESDFARDYGFHRSSFCKGRHFRGVRQRPWGKYAAEIRDPAKNGARVWLGTYETAEEAALAYDRAAYRMRGAKALLNFPHRIGSGEPAPVRVTAKRKDSEAKGAVAGSAKKPKGTATAPAVEADGGAGLRREGERLDAFQQGLLRLSEELLVS</sequence>
<dbReference type="FunFam" id="3.30.730.10:FF:000001">
    <property type="entry name" value="Ethylene-responsive transcription factor 2"/>
    <property type="match status" value="1"/>
</dbReference>
<dbReference type="InterPro" id="IPR016177">
    <property type="entry name" value="DNA-bd_dom_sf"/>
</dbReference>
<dbReference type="PRINTS" id="PR00367">
    <property type="entry name" value="ETHRSPELEMNT"/>
</dbReference>